<name>A0ABP7EFZ5_9ACTN</name>
<evidence type="ECO:0000313" key="1">
    <source>
        <dbReference type="EMBL" id="GAA3717979.1"/>
    </source>
</evidence>
<keyword evidence="2" id="KW-1185">Reference proteome</keyword>
<reference evidence="2" key="1">
    <citation type="journal article" date="2019" name="Int. J. Syst. Evol. Microbiol.">
        <title>The Global Catalogue of Microorganisms (GCM) 10K type strain sequencing project: providing services to taxonomists for standard genome sequencing and annotation.</title>
        <authorList>
            <consortium name="The Broad Institute Genomics Platform"/>
            <consortium name="The Broad Institute Genome Sequencing Center for Infectious Disease"/>
            <person name="Wu L."/>
            <person name="Ma J."/>
        </authorList>
    </citation>
    <scope>NUCLEOTIDE SEQUENCE [LARGE SCALE GENOMIC DNA]</scope>
    <source>
        <strain evidence="2">JCM 30846</strain>
    </source>
</reference>
<dbReference type="Proteomes" id="UP001499884">
    <property type="component" value="Unassembled WGS sequence"/>
</dbReference>
<dbReference type="RefSeq" id="WP_345642760.1">
    <property type="nucleotide sequence ID" value="NZ_BAABEP010000006.1"/>
</dbReference>
<protein>
    <submittedName>
        <fullName evidence="1">Uncharacterized protein</fullName>
    </submittedName>
</protein>
<sequence>MRRPRATGAADSRCPSCGARLLRQWVGDRAALLATVDPAAPLTPDEQAAARGPNRLIWCLHTSPYAPPRLTWITSWHPPDCPHPHVADHDCPPRQPTTLF</sequence>
<proteinExistence type="predicted"/>
<comment type="caution">
    <text evidence="1">The sequence shown here is derived from an EMBL/GenBank/DDBJ whole genome shotgun (WGS) entry which is preliminary data.</text>
</comment>
<organism evidence="1 2">
    <name type="scientific">Streptomyces tremellae</name>
    <dbReference type="NCBI Taxonomy" id="1124239"/>
    <lineage>
        <taxon>Bacteria</taxon>
        <taxon>Bacillati</taxon>
        <taxon>Actinomycetota</taxon>
        <taxon>Actinomycetes</taxon>
        <taxon>Kitasatosporales</taxon>
        <taxon>Streptomycetaceae</taxon>
        <taxon>Streptomyces</taxon>
    </lineage>
</organism>
<dbReference type="EMBL" id="BAABEP010000006">
    <property type="protein sequence ID" value="GAA3717979.1"/>
    <property type="molecule type" value="Genomic_DNA"/>
</dbReference>
<evidence type="ECO:0000313" key="2">
    <source>
        <dbReference type="Proteomes" id="UP001499884"/>
    </source>
</evidence>
<accession>A0ABP7EFZ5</accession>
<gene>
    <name evidence="1" type="ORF">GCM10023082_14430</name>
</gene>